<dbReference type="SMART" id="SM00487">
    <property type="entry name" value="DEXDc"/>
    <property type="match status" value="1"/>
</dbReference>
<evidence type="ECO:0000313" key="5">
    <source>
        <dbReference type="Proteomes" id="UP000827549"/>
    </source>
</evidence>
<dbReference type="GO" id="GO:0061749">
    <property type="term" value="F:forked DNA-dependent helicase activity"/>
    <property type="evidence" value="ECO:0007669"/>
    <property type="project" value="TreeGrafter"/>
</dbReference>
<dbReference type="InterPro" id="IPR001650">
    <property type="entry name" value="Helicase_C-like"/>
</dbReference>
<dbReference type="SUPFAM" id="SSF52540">
    <property type="entry name" value="P-loop containing nucleoside triphosphate hydrolases"/>
    <property type="match status" value="1"/>
</dbReference>
<protein>
    <submittedName>
        <fullName evidence="4">ATP-dependent helicase IRC3</fullName>
    </submittedName>
</protein>
<organism evidence="4 5">
    <name type="scientific">Vanrija pseudolonga</name>
    <dbReference type="NCBI Taxonomy" id="143232"/>
    <lineage>
        <taxon>Eukaryota</taxon>
        <taxon>Fungi</taxon>
        <taxon>Dikarya</taxon>
        <taxon>Basidiomycota</taxon>
        <taxon>Agaricomycotina</taxon>
        <taxon>Tremellomycetes</taxon>
        <taxon>Trichosporonales</taxon>
        <taxon>Trichosporonaceae</taxon>
        <taxon>Vanrija</taxon>
    </lineage>
</organism>
<dbReference type="EMBL" id="CP086715">
    <property type="protein sequence ID" value="WOO78954.1"/>
    <property type="molecule type" value="Genomic_DNA"/>
</dbReference>
<feature type="region of interest" description="Disordered" evidence="2">
    <location>
        <begin position="803"/>
        <end position="1074"/>
    </location>
</feature>
<evidence type="ECO:0000313" key="4">
    <source>
        <dbReference type="EMBL" id="WOO78954.1"/>
    </source>
</evidence>
<dbReference type="GO" id="GO:0005759">
    <property type="term" value="C:mitochondrial matrix"/>
    <property type="evidence" value="ECO:0007669"/>
    <property type="project" value="TreeGrafter"/>
</dbReference>
<feature type="domain" description="Helicase ATP-binding" evidence="3">
    <location>
        <begin position="18"/>
        <end position="211"/>
    </location>
</feature>
<gene>
    <name evidence="4" type="primary">IRC3</name>
    <name evidence="4" type="ORF">LOC62_02G002491</name>
</gene>
<dbReference type="RefSeq" id="XP_062624986.1">
    <property type="nucleotide sequence ID" value="XM_062769002.1"/>
</dbReference>
<feature type="compositionally biased region" description="Basic and acidic residues" evidence="2">
    <location>
        <begin position="597"/>
        <end position="606"/>
    </location>
</feature>
<dbReference type="GO" id="GO:0000403">
    <property type="term" value="F:Y-form DNA binding"/>
    <property type="evidence" value="ECO:0007669"/>
    <property type="project" value="TreeGrafter"/>
</dbReference>
<sequence>MIQVTVRRATDAVDACLDALDKGRTRIGVSSPTGSGKTTMFMHLIPRVRDSYLAEGQGHGSKQTLILVGSVELALQAEAAAQRILGDKYTVEVEQARRVASGHADVTIATYQTLNNPERLNKFDPARFKLVIVDEAHHAASLSCVCPVFPADGRYLRLLHYFNDGVDLPSATGPFTRFDHGHKVPVVGFSATFSRHDQLALSAVFEEIVFHRGVEHMLSEGWLSPVKSTAVFADLDLEDVELNSSGEYKATSLAHHVNTPEINHLVVRTYLHRAHDRRSTLVFAVNLKHVAALVQAFRSAGIDARSISSHTHAQQRKDTIASFSAGEFPVLVNCEVLTEGTDIREIDCIILSRPTKSKNLLTQMANYEVTFVDSDDPFRLREESPTVIARITPNAWVACLGFLTIEASPSSPCSIAFTQKLPRELAVPGWSPYSRKQHIAMADDIQRAFETADQFATRRAGAEVAKQFLRRAPWRQRPASERQISMLLKMKGVSEGSDINDVFILGRSVPMDKLTAGQVAAYVCAVQHGALGHNTMSEAQTMEGKKRKRTGKQREEAKRAAIQAKLDAEAAAPVETEPVADVPEVAREEPTEAMAVDEPRPAEEGGKKRKRTGKMREEAKRLAIAAKLAAEGGDAPAPAAPAIDVAVAEPMPAGPDFAGIEKRIQPVLKKLHPVFKQAKTMESMRLIKKVKFLRGKGEEKKAEVAELESQRKLLSALQLRAVATAHLAQKLKKHHLLKRVELPESITVLLTAEPSIAASSSSATPEAITKAENRLCSSKPVADAMKTLVAFVMGESGASLDVRTKAAKAPKGRAAQRRGSDDGTDDESEEESEDEEGLPLGRIEGLESDDEVIVEDRAADDAGWESGSLGDGSDGDDDGDDDGWESGSVSGLDGRIAPPSDSGDESEASDVPPRKRTKEAAPAPAPKGRTAKADGKSSMFLPSLASGFAPAGEGDSDPDNDYDPNGIFGSKTAPRKNRRGQRARQAIWEKKYGKGANHVVKAREEEEKRKRGPQGQKRDSGWGQRSGAGAGAPPAAAAATPTPATMAAPAPRTSAPVTAPKPNANPDAKSLHPSWEAARLRKQREAVGAKATKIVFD</sequence>
<dbReference type="GO" id="GO:0016787">
    <property type="term" value="F:hydrolase activity"/>
    <property type="evidence" value="ECO:0007669"/>
    <property type="project" value="InterPro"/>
</dbReference>
<feature type="compositionally biased region" description="Basic residues" evidence="2">
    <location>
        <begin position="805"/>
        <end position="816"/>
    </location>
</feature>
<dbReference type="Gene3D" id="3.40.50.300">
    <property type="entry name" value="P-loop containing nucleotide triphosphate hydrolases"/>
    <property type="match status" value="2"/>
</dbReference>
<dbReference type="InterPro" id="IPR015158">
    <property type="entry name" value="Bud22_dom"/>
</dbReference>
<dbReference type="PANTHER" id="PTHR47396">
    <property type="entry name" value="TYPE I RESTRICTION ENZYME ECOKI R PROTEIN"/>
    <property type="match status" value="1"/>
</dbReference>
<keyword evidence="1 4" id="KW-0547">Nucleotide-binding</keyword>
<evidence type="ECO:0000256" key="1">
    <source>
        <dbReference type="ARBA" id="ARBA00022806"/>
    </source>
</evidence>
<dbReference type="GO" id="GO:0005524">
    <property type="term" value="F:ATP binding"/>
    <property type="evidence" value="ECO:0007669"/>
    <property type="project" value="InterPro"/>
</dbReference>
<name>A0AAF0Y6E2_9TREE</name>
<dbReference type="Pfam" id="PF00271">
    <property type="entry name" value="Helicase_C"/>
    <property type="match status" value="1"/>
</dbReference>
<reference evidence="4" key="1">
    <citation type="submission" date="2023-10" db="EMBL/GenBank/DDBJ databases">
        <authorList>
            <person name="Noh H."/>
        </authorList>
    </citation>
    <scope>NUCLEOTIDE SEQUENCE</scope>
    <source>
        <strain evidence="4">DUCC4014</strain>
    </source>
</reference>
<accession>A0AAF0Y6E2</accession>
<keyword evidence="5" id="KW-1185">Reference proteome</keyword>
<proteinExistence type="predicted"/>
<dbReference type="GO" id="GO:0070125">
    <property type="term" value="P:mitochondrial translational elongation"/>
    <property type="evidence" value="ECO:0007669"/>
    <property type="project" value="TreeGrafter"/>
</dbReference>
<keyword evidence="1 4" id="KW-0067">ATP-binding</keyword>
<feature type="compositionally biased region" description="Acidic residues" evidence="2">
    <location>
        <begin position="873"/>
        <end position="884"/>
    </location>
</feature>
<evidence type="ECO:0000256" key="2">
    <source>
        <dbReference type="SAM" id="MobiDB-lite"/>
    </source>
</evidence>
<dbReference type="GeneID" id="87805738"/>
<feature type="compositionally biased region" description="Low complexity" evidence="2">
    <location>
        <begin position="1031"/>
        <end position="1051"/>
    </location>
</feature>
<dbReference type="InterPro" id="IPR014001">
    <property type="entry name" value="Helicase_ATP-bd"/>
</dbReference>
<dbReference type="PROSITE" id="PS51192">
    <property type="entry name" value="HELICASE_ATP_BIND_1"/>
    <property type="match status" value="1"/>
</dbReference>
<evidence type="ECO:0000259" key="3">
    <source>
        <dbReference type="PROSITE" id="PS51192"/>
    </source>
</evidence>
<feature type="compositionally biased region" description="Acidic residues" evidence="2">
    <location>
        <begin position="822"/>
        <end position="837"/>
    </location>
</feature>
<dbReference type="GO" id="GO:0032042">
    <property type="term" value="P:mitochondrial DNA metabolic process"/>
    <property type="evidence" value="ECO:0007669"/>
    <property type="project" value="TreeGrafter"/>
</dbReference>
<dbReference type="AlphaFoldDB" id="A0AAF0Y6E2"/>
<dbReference type="GO" id="GO:0036121">
    <property type="term" value="F:double-stranded DNA helicase activity"/>
    <property type="evidence" value="ECO:0007669"/>
    <property type="project" value="TreeGrafter"/>
</dbReference>
<dbReference type="Pfam" id="PF09073">
    <property type="entry name" value="BUD22"/>
    <property type="match status" value="1"/>
</dbReference>
<keyword evidence="1 4" id="KW-0378">Hydrolase</keyword>
<dbReference type="InterPro" id="IPR050742">
    <property type="entry name" value="Helicase_Restrict-Modif_Enz"/>
</dbReference>
<dbReference type="PANTHER" id="PTHR47396:SF1">
    <property type="entry name" value="ATP-DEPENDENT HELICASE IRC3-RELATED"/>
    <property type="match status" value="1"/>
</dbReference>
<feature type="region of interest" description="Disordered" evidence="2">
    <location>
        <begin position="589"/>
        <end position="617"/>
    </location>
</feature>
<dbReference type="InterPro" id="IPR027417">
    <property type="entry name" value="P-loop_NTPase"/>
</dbReference>
<keyword evidence="1 4" id="KW-0347">Helicase</keyword>
<dbReference type="Pfam" id="PF04851">
    <property type="entry name" value="ResIII"/>
    <property type="match status" value="1"/>
</dbReference>
<dbReference type="Proteomes" id="UP000827549">
    <property type="component" value="Chromosome 2"/>
</dbReference>
<feature type="compositionally biased region" description="Basic residues" evidence="2">
    <location>
        <begin position="973"/>
        <end position="982"/>
    </location>
</feature>
<dbReference type="InterPro" id="IPR006935">
    <property type="entry name" value="Helicase/UvrB_N"/>
</dbReference>